<dbReference type="Pfam" id="PF05699">
    <property type="entry name" value="Dimer_Tnp_hAT"/>
    <property type="match status" value="1"/>
</dbReference>
<dbReference type="InterPro" id="IPR008906">
    <property type="entry name" value="HATC_C_dom"/>
</dbReference>
<keyword evidence="2" id="KW-1185">Reference proteome</keyword>
<organism evidence="2 3">
    <name type="scientific">Gymnodraco acuticeps</name>
    <name type="common">Antarctic dragonfish</name>
    <dbReference type="NCBI Taxonomy" id="8218"/>
    <lineage>
        <taxon>Eukaryota</taxon>
        <taxon>Metazoa</taxon>
        <taxon>Chordata</taxon>
        <taxon>Craniata</taxon>
        <taxon>Vertebrata</taxon>
        <taxon>Euteleostomi</taxon>
        <taxon>Actinopterygii</taxon>
        <taxon>Neopterygii</taxon>
        <taxon>Teleostei</taxon>
        <taxon>Neoteleostei</taxon>
        <taxon>Acanthomorphata</taxon>
        <taxon>Eupercaria</taxon>
        <taxon>Perciformes</taxon>
        <taxon>Notothenioidei</taxon>
        <taxon>Bathydraconidae</taxon>
        <taxon>Gymnodraco</taxon>
    </lineage>
</organism>
<feature type="domain" description="HAT C-terminal dimerisation" evidence="1">
    <location>
        <begin position="173"/>
        <end position="244"/>
    </location>
</feature>
<dbReference type="PANTHER" id="PTHR45749">
    <property type="match status" value="1"/>
</dbReference>
<evidence type="ECO:0000259" key="1">
    <source>
        <dbReference type="Pfam" id="PF05699"/>
    </source>
</evidence>
<dbReference type="InParanoid" id="A0A6P8WNU1"/>
<dbReference type="PANTHER" id="PTHR45749:SF21">
    <property type="entry name" value="DUF4371 DOMAIN-CONTAINING PROTEIN"/>
    <property type="match status" value="1"/>
</dbReference>
<dbReference type="SUPFAM" id="SSF53098">
    <property type="entry name" value="Ribonuclease H-like"/>
    <property type="match status" value="1"/>
</dbReference>
<dbReference type="Proteomes" id="UP000515161">
    <property type="component" value="Unplaced"/>
</dbReference>
<dbReference type="InterPro" id="IPR012337">
    <property type="entry name" value="RNaseH-like_sf"/>
</dbReference>
<name>A0A6P8WNU1_GYMAC</name>
<dbReference type="RefSeq" id="XP_034089177.1">
    <property type="nucleotide sequence ID" value="XM_034233286.1"/>
</dbReference>
<reference evidence="3" key="1">
    <citation type="submission" date="2025-08" db="UniProtKB">
        <authorList>
            <consortium name="RefSeq"/>
        </authorList>
    </citation>
    <scope>IDENTIFICATION</scope>
</reference>
<evidence type="ECO:0000313" key="3">
    <source>
        <dbReference type="RefSeq" id="XP_034089177.1"/>
    </source>
</evidence>
<dbReference type="GeneID" id="117557448"/>
<dbReference type="AlphaFoldDB" id="A0A6P8WNU1"/>
<dbReference type="GO" id="GO:0046983">
    <property type="term" value="F:protein dimerization activity"/>
    <property type="evidence" value="ECO:0007669"/>
    <property type="project" value="InterPro"/>
</dbReference>
<sequence length="268" mass="30480">MKRCRRKDSMIPAQARGNKKRNMKRLTRASLEAYRQSGFTDAQSTAKEICEILNIEPELKVKRLRSTKRQFGYETADEPFSDALKKLEVTFFNTVVDSALKSLQERFETLSQVKEKFGVLLNFSQLQGMPRGDLQKHCSKVEKTLTAAGESDIDGAEMIQEIINLPKLPLPKTALEMLSFLDEKELQELYPNLWIALRIAVTLPVTVESAERSFSKLKLMKTYLRSSMAQERLGGLAIISINAQLAQQLSYDDLVDDFASRKCRSVHL</sequence>
<dbReference type="KEGG" id="gacu:117557448"/>
<dbReference type="OrthoDB" id="1750591at2759"/>
<proteinExistence type="predicted"/>
<gene>
    <name evidence="3" type="primary">LOC117557448</name>
</gene>
<protein>
    <submittedName>
        <fullName evidence="3">Uncharacterized protein LOC117557448</fullName>
    </submittedName>
</protein>
<accession>A0A6P8WNU1</accession>
<evidence type="ECO:0000313" key="2">
    <source>
        <dbReference type="Proteomes" id="UP000515161"/>
    </source>
</evidence>